<evidence type="ECO:0000256" key="2">
    <source>
        <dbReference type="ARBA" id="ARBA00022801"/>
    </source>
</evidence>
<dbReference type="InterPro" id="IPR006555">
    <property type="entry name" value="ATP-dep_Helicase_C"/>
</dbReference>
<dbReference type="GO" id="GO:0006139">
    <property type="term" value="P:nucleobase-containing compound metabolic process"/>
    <property type="evidence" value="ECO:0007669"/>
    <property type="project" value="InterPro"/>
</dbReference>
<dbReference type="EMBL" id="LQMQ01000052">
    <property type="protein sequence ID" value="KUO39912.1"/>
    <property type="molecule type" value="Genomic_DNA"/>
</dbReference>
<accession>A0A147JTV4</accession>
<keyword evidence="1" id="KW-0547">Nucleotide-binding</keyword>
<evidence type="ECO:0000313" key="5">
    <source>
        <dbReference type="EMBL" id="KUO39912.1"/>
    </source>
</evidence>
<dbReference type="Proteomes" id="UP000074294">
    <property type="component" value="Unassembled WGS sequence"/>
</dbReference>
<dbReference type="Gene3D" id="3.40.50.300">
    <property type="entry name" value="P-loop containing nucleotide triphosphate hydrolases"/>
    <property type="match status" value="2"/>
</dbReference>
<proteinExistence type="predicted"/>
<keyword evidence="3" id="KW-0067">ATP-binding</keyword>
<dbReference type="SUPFAM" id="SSF52540">
    <property type="entry name" value="P-loop containing nucleoside triphosphate hydrolases"/>
    <property type="match status" value="1"/>
</dbReference>
<dbReference type="GO" id="GO:0004386">
    <property type="term" value="F:helicase activity"/>
    <property type="evidence" value="ECO:0007669"/>
    <property type="project" value="InterPro"/>
</dbReference>
<dbReference type="Pfam" id="PF13307">
    <property type="entry name" value="Helicase_C_2"/>
    <property type="match status" value="1"/>
</dbReference>
<dbReference type="InterPro" id="IPR027417">
    <property type="entry name" value="P-loop_NTPase"/>
</dbReference>
<dbReference type="InterPro" id="IPR014013">
    <property type="entry name" value="Helic_SF1/SF2_ATP-bd_DinG/Rad3"/>
</dbReference>
<dbReference type="PROSITE" id="PS51193">
    <property type="entry name" value="HELICASE_ATP_BIND_2"/>
    <property type="match status" value="1"/>
</dbReference>
<sequence length="557" mass="63651">MATGKIDFGLYGKSGRLEPRRYSSGKTQVDLIKEILGAFENNDIVFLRATVGSGKSAVGLRTIMEFGRGVISVPTKVLSDQYAAAYEGEKYFIKEDGSRLKIGILKGRRNFRCLFQADKGRDISCDNSSLPCKRPVDWKSGERRIDALRECPHWGFIFRAELAKSLREARKTPYKGIKGDWTWCMKGECPYWKQFQAYIDADAIVMNSAKWAAEVNAGRLPEVPITVVDEADYWLDSLAVKVTITERTMSWLQDVVGRSIELGGGEEAGLREMMEELREEWSQSLAGGGDPIKLAQTLVDLLNEIDETSGELCWKLESVLEHQRHAEWEVREKGITYFVPDPKIVLESIRAKVGGKWLLMSATVQDKEVLKEVFGIEPTFIEGETRFPGRLILRRLGSEEVINYRKWADEKFRRKYWGMLERIMRRARRPSFVPVHAHAYLPPGLREKVSESGDAYTFDDIMFTTKMDRGADLKGIKSIILLKFPFPDRSDPLLKGMERRLGPEAFRSYYHDISGREFVQQIGRVLRSDEDEAEFWSPDGMCHSRLKQLWKGEVVEG</sequence>
<dbReference type="AlphaFoldDB" id="A0A147JTV4"/>
<reference evidence="5 6" key="1">
    <citation type="journal article" date="2016" name="Nat. Microbiol.">
        <title>Genomic inference of the metabolism of cosmopolitan subsurface Archaea, Hadesarchaea.</title>
        <authorList>
            <person name="Baker B.J."/>
            <person name="Saw J.H."/>
            <person name="Lind A.E."/>
            <person name="Lazar C.S."/>
            <person name="Hinrichs K.-U."/>
            <person name="Teske A.P."/>
            <person name="Ettema T.J."/>
        </authorList>
    </citation>
    <scope>NUCLEOTIDE SEQUENCE [LARGE SCALE GENOMIC DNA]</scope>
</reference>
<evidence type="ECO:0000256" key="1">
    <source>
        <dbReference type="ARBA" id="ARBA00022741"/>
    </source>
</evidence>
<evidence type="ECO:0000256" key="3">
    <source>
        <dbReference type="ARBA" id="ARBA00022840"/>
    </source>
</evidence>
<feature type="domain" description="Helicase ATP-binding" evidence="4">
    <location>
        <begin position="14"/>
        <end position="281"/>
    </location>
</feature>
<evidence type="ECO:0000313" key="6">
    <source>
        <dbReference type="Proteomes" id="UP000074294"/>
    </source>
</evidence>
<name>A0A147JTV4_HADYE</name>
<comment type="caution">
    <text evidence="5">The sequence shown here is derived from an EMBL/GenBank/DDBJ whole genome shotgun (WGS) entry which is preliminary data.</text>
</comment>
<evidence type="ECO:0000259" key="4">
    <source>
        <dbReference type="PROSITE" id="PS51193"/>
    </source>
</evidence>
<organism evidence="5 6">
    <name type="scientific">Hadarchaeum yellowstonense</name>
    <dbReference type="NCBI Taxonomy" id="1776334"/>
    <lineage>
        <taxon>Archaea</taxon>
        <taxon>Methanobacteriati</taxon>
        <taxon>Candidatus Hadarchaeota</taxon>
        <taxon>Candidatus Hadarchaeia</taxon>
        <taxon>Candidatus Hadarchaeales</taxon>
        <taxon>Candidatus Hadarchaeaceae</taxon>
        <taxon>Candidatus Hadarchaeum</taxon>
    </lineage>
</organism>
<gene>
    <name evidence="5" type="ORF">APZ16_01595</name>
</gene>
<keyword evidence="2" id="KW-0378">Hydrolase</keyword>
<dbReference type="GO" id="GO:0016818">
    <property type="term" value="F:hydrolase activity, acting on acid anhydrides, in phosphorus-containing anhydrides"/>
    <property type="evidence" value="ECO:0007669"/>
    <property type="project" value="InterPro"/>
</dbReference>
<dbReference type="GO" id="GO:0005524">
    <property type="term" value="F:ATP binding"/>
    <property type="evidence" value="ECO:0007669"/>
    <property type="project" value="UniProtKB-KW"/>
</dbReference>
<protein>
    <recommendedName>
        <fullName evidence="4">Helicase ATP-binding domain-containing protein</fullName>
    </recommendedName>
</protein>
<dbReference type="STRING" id="1776334.APZ16_01595"/>
<dbReference type="GO" id="GO:0003676">
    <property type="term" value="F:nucleic acid binding"/>
    <property type="evidence" value="ECO:0007669"/>
    <property type="project" value="InterPro"/>
</dbReference>